<dbReference type="FunFam" id="1.10.10.10:FF:000307">
    <property type="entry name" value="Crossover junction endonuclease MUS81"/>
    <property type="match status" value="1"/>
</dbReference>
<dbReference type="AlphaFoldDB" id="A0A3N4I5X8"/>
<evidence type="ECO:0000256" key="2">
    <source>
        <dbReference type="ARBA" id="ARBA00004123"/>
    </source>
</evidence>
<feature type="compositionally biased region" description="Low complexity" evidence="15">
    <location>
        <begin position="294"/>
        <end position="305"/>
    </location>
</feature>
<keyword evidence="9 14" id="KW-0460">Magnesium</keyword>
<dbReference type="SMART" id="SM00891">
    <property type="entry name" value="ERCC4"/>
    <property type="match status" value="1"/>
</dbReference>
<feature type="domain" description="ERCC4" evidence="16">
    <location>
        <begin position="497"/>
        <end position="595"/>
    </location>
</feature>
<dbReference type="SUPFAM" id="SSF47802">
    <property type="entry name" value="DNA polymerase beta, N-terminal domain-like"/>
    <property type="match status" value="1"/>
</dbReference>
<feature type="compositionally biased region" description="Low complexity" evidence="15">
    <location>
        <begin position="236"/>
        <end position="251"/>
    </location>
</feature>
<dbReference type="GO" id="GO:0008821">
    <property type="term" value="F:crossover junction DNA endonuclease activity"/>
    <property type="evidence" value="ECO:0007669"/>
    <property type="project" value="UniProtKB-UniRule"/>
</dbReference>
<evidence type="ECO:0000256" key="10">
    <source>
        <dbReference type="ARBA" id="ARBA00023172"/>
    </source>
</evidence>
<dbReference type="OrthoDB" id="5963188at2759"/>
<sequence length="803" mass="89640">MPRVPDNCANPIFCGIAAKWVEQAEDRGWASATTYKKAFNSLKICPMPFEHPAEVIVCNGWGDKMVAKLTEAYERYCEENGLPIPENTTWKKTKKKKNGVTAADLNGGSESPSPKKKTRKPKEYIPARRSGPYAILIALYRSGIRSGVGNRYLSKDEVIELAQPFCDSSFTESDRGSFYTAWNSMKTLCEKEYCHQKGRPHKFALTDQGEELGEKLHLQLVAEENGEEPPTFGSQKTAAPKPAKAKPAVKAGTKRHLYSDDEEPVDEDDRIMRAGRRLERESVSPEPTRRTKARTTTTRTSTTSRVKPSARPSRSATYEEPVDEDDRIMQAQRRLDRRGEIDASPQPLSGSVFRGQNASTLFSDMAPLSPPKQKFPGLGSRLGAEPSKTMPPPATFKASEPIVLDSSEDEKIIPKSPKKKVGPENNFGVPRKETVPRPRVQPDGTLRDPTPAPAAPRASKSSVPPPTISRTASVSESKPAFPDFTPLMFPPRSFTVHLILDNREKSSRNAPDHIQETMLRLHQLQAMTRPLSLGDVQWIAKHKETGQEVVLDFIVERKRMDDLVSSIKDGRLREQKFRLKRSGISSVIYIIENYSSRVGTERLMGNGASFGVPVEAIESTISGMQVNDDIFVKRTDRIEETVRYLATITKFLEDKLYNSNEPLYYLPTSILDSKTYPDLCEHLAKTQPGRKYHVDFESFNSMMGKGATSTLRDVFIKMLMVTKGVSAEKAAHIQSVYKVPAKLLQAYHDLDGDWEAQKNMLANTCGGVIGRKAIGKALSEKIAQVWARGDEDEEDEEGEEEDT</sequence>
<keyword evidence="7 14" id="KW-0227">DNA damage</keyword>
<keyword evidence="12 14" id="KW-0539">Nucleus</keyword>
<dbReference type="CDD" id="cd21036">
    <property type="entry name" value="WH_MUS81"/>
    <property type="match status" value="1"/>
</dbReference>
<keyword evidence="10 14" id="KW-0233">DNA recombination</keyword>
<keyword evidence="6 14" id="KW-0255">Endonuclease</keyword>
<keyword evidence="8 14" id="KW-0378">Hydrolase</keyword>
<dbReference type="InterPro" id="IPR047416">
    <property type="entry name" value="XPF_nuclease_Mus81"/>
</dbReference>
<evidence type="ECO:0000313" key="18">
    <source>
        <dbReference type="Proteomes" id="UP000275078"/>
    </source>
</evidence>
<dbReference type="GO" id="GO:0006308">
    <property type="term" value="P:DNA catabolic process"/>
    <property type="evidence" value="ECO:0007669"/>
    <property type="project" value="UniProtKB-UniRule"/>
</dbReference>
<comment type="cofactor">
    <cofactor evidence="1 14">
        <name>Mg(2+)</name>
        <dbReference type="ChEBI" id="CHEBI:18420"/>
    </cofactor>
</comment>
<evidence type="ECO:0000256" key="15">
    <source>
        <dbReference type="SAM" id="MobiDB-lite"/>
    </source>
</evidence>
<evidence type="ECO:0000256" key="4">
    <source>
        <dbReference type="ARBA" id="ARBA00022722"/>
    </source>
</evidence>
<dbReference type="InterPro" id="IPR006166">
    <property type="entry name" value="ERCC4_domain"/>
</dbReference>
<evidence type="ECO:0000256" key="14">
    <source>
        <dbReference type="RuleBase" id="RU369042"/>
    </source>
</evidence>
<evidence type="ECO:0000256" key="3">
    <source>
        <dbReference type="ARBA" id="ARBA00010015"/>
    </source>
</evidence>
<organism evidence="17 18">
    <name type="scientific">Ascobolus immersus RN42</name>
    <dbReference type="NCBI Taxonomy" id="1160509"/>
    <lineage>
        <taxon>Eukaryota</taxon>
        <taxon>Fungi</taxon>
        <taxon>Dikarya</taxon>
        <taxon>Ascomycota</taxon>
        <taxon>Pezizomycotina</taxon>
        <taxon>Pezizomycetes</taxon>
        <taxon>Pezizales</taxon>
        <taxon>Ascobolaceae</taxon>
        <taxon>Ascobolus</taxon>
    </lineage>
</organism>
<evidence type="ECO:0000256" key="6">
    <source>
        <dbReference type="ARBA" id="ARBA00022759"/>
    </source>
</evidence>
<dbReference type="InterPro" id="IPR033309">
    <property type="entry name" value="Mus81"/>
</dbReference>
<comment type="subcellular location">
    <subcellularLocation>
        <location evidence="2 14">Nucleus</location>
    </subcellularLocation>
</comment>
<evidence type="ECO:0000256" key="7">
    <source>
        <dbReference type="ARBA" id="ARBA00022763"/>
    </source>
</evidence>
<dbReference type="GO" id="GO:0000727">
    <property type="term" value="P:double-strand break repair via break-induced replication"/>
    <property type="evidence" value="ECO:0007669"/>
    <property type="project" value="UniProtKB-UniRule"/>
</dbReference>
<evidence type="ECO:0000256" key="1">
    <source>
        <dbReference type="ARBA" id="ARBA00001946"/>
    </source>
</evidence>
<feature type="compositionally biased region" description="Acidic residues" evidence="15">
    <location>
        <begin position="260"/>
        <end position="269"/>
    </location>
</feature>
<feature type="region of interest" description="Disordered" evidence="15">
    <location>
        <begin position="224"/>
        <end position="482"/>
    </location>
</feature>
<dbReference type="Gene3D" id="1.10.10.10">
    <property type="entry name" value="Winged helix-like DNA-binding domain superfamily/Winged helix DNA-binding domain"/>
    <property type="match status" value="1"/>
</dbReference>
<dbReference type="InterPro" id="IPR027421">
    <property type="entry name" value="DNA_pol_lamdba_lyase_dom_sf"/>
</dbReference>
<keyword evidence="11 14" id="KW-0234">DNA repair</keyword>
<dbReference type="GO" id="GO:0000712">
    <property type="term" value="P:resolution of meiotic recombination intermediates"/>
    <property type="evidence" value="ECO:0007669"/>
    <property type="project" value="UniProtKB-ARBA"/>
</dbReference>
<evidence type="ECO:0000256" key="5">
    <source>
        <dbReference type="ARBA" id="ARBA00022723"/>
    </source>
</evidence>
<dbReference type="Gene3D" id="1.10.150.670">
    <property type="entry name" value="Crossover junction endonuclease EME1, DNA-binding domain"/>
    <property type="match status" value="1"/>
</dbReference>
<dbReference type="InterPro" id="IPR042530">
    <property type="entry name" value="EME1/EME2_C"/>
</dbReference>
<dbReference type="GO" id="GO:0003677">
    <property type="term" value="F:DNA binding"/>
    <property type="evidence" value="ECO:0007669"/>
    <property type="project" value="UniProtKB-UniRule"/>
</dbReference>
<dbReference type="GO" id="GO:0031573">
    <property type="term" value="P:mitotic intra-S DNA damage checkpoint signaling"/>
    <property type="evidence" value="ECO:0007669"/>
    <property type="project" value="TreeGrafter"/>
</dbReference>
<evidence type="ECO:0000256" key="8">
    <source>
        <dbReference type="ARBA" id="ARBA00022801"/>
    </source>
</evidence>
<dbReference type="PANTHER" id="PTHR13451">
    <property type="entry name" value="CLASS II CROSSOVER JUNCTION ENDONUCLEASE MUS81"/>
    <property type="match status" value="1"/>
</dbReference>
<dbReference type="SUPFAM" id="SSF52980">
    <property type="entry name" value="Restriction endonuclease-like"/>
    <property type="match status" value="1"/>
</dbReference>
<protein>
    <recommendedName>
        <fullName evidence="14">Crossover junction endonuclease MUS81</fullName>
        <ecNumber evidence="14">3.1.22.-</ecNumber>
    </recommendedName>
</protein>
<dbReference type="Pfam" id="PF14716">
    <property type="entry name" value="HHH_8"/>
    <property type="match status" value="1"/>
</dbReference>
<keyword evidence="13" id="KW-0469">Meiosis</keyword>
<gene>
    <name evidence="17" type="ORF">BJ508DRAFT_326920</name>
</gene>
<reference evidence="17 18" key="1">
    <citation type="journal article" date="2018" name="Nat. Ecol. Evol.">
        <title>Pezizomycetes genomes reveal the molecular basis of ectomycorrhizal truffle lifestyle.</title>
        <authorList>
            <person name="Murat C."/>
            <person name="Payen T."/>
            <person name="Noel B."/>
            <person name="Kuo A."/>
            <person name="Morin E."/>
            <person name="Chen J."/>
            <person name="Kohler A."/>
            <person name="Krizsan K."/>
            <person name="Balestrini R."/>
            <person name="Da Silva C."/>
            <person name="Montanini B."/>
            <person name="Hainaut M."/>
            <person name="Levati E."/>
            <person name="Barry K.W."/>
            <person name="Belfiori B."/>
            <person name="Cichocki N."/>
            <person name="Clum A."/>
            <person name="Dockter R.B."/>
            <person name="Fauchery L."/>
            <person name="Guy J."/>
            <person name="Iotti M."/>
            <person name="Le Tacon F."/>
            <person name="Lindquist E.A."/>
            <person name="Lipzen A."/>
            <person name="Malagnac F."/>
            <person name="Mello A."/>
            <person name="Molinier V."/>
            <person name="Miyauchi S."/>
            <person name="Poulain J."/>
            <person name="Riccioni C."/>
            <person name="Rubini A."/>
            <person name="Sitrit Y."/>
            <person name="Splivallo R."/>
            <person name="Traeger S."/>
            <person name="Wang M."/>
            <person name="Zifcakova L."/>
            <person name="Wipf D."/>
            <person name="Zambonelli A."/>
            <person name="Paolocci F."/>
            <person name="Nowrousian M."/>
            <person name="Ottonello S."/>
            <person name="Baldrian P."/>
            <person name="Spatafora J.W."/>
            <person name="Henrissat B."/>
            <person name="Nagy L.G."/>
            <person name="Aury J.M."/>
            <person name="Wincker P."/>
            <person name="Grigoriev I.V."/>
            <person name="Bonfante P."/>
            <person name="Martin F.M."/>
        </authorList>
    </citation>
    <scope>NUCLEOTIDE SEQUENCE [LARGE SCALE GENOMIC DNA]</scope>
    <source>
        <strain evidence="17 18">RN42</strain>
    </source>
</reference>
<dbReference type="EC" id="3.1.22.-" evidence="14"/>
<keyword evidence="5 14" id="KW-0479">Metal-binding</keyword>
<dbReference type="Gene3D" id="1.10.150.110">
    <property type="entry name" value="DNA polymerase beta, N-terminal domain-like"/>
    <property type="match status" value="1"/>
</dbReference>
<dbReference type="Gene3D" id="3.40.50.10130">
    <property type="match status" value="1"/>
</dbReference>
<evidence type="ECO:0000256" key="11">
    <source>
        <dbReference type="ARBA" id="ARBA00023204"/>
    </source>
</evidence>
<dbReference type="FunFam" id="3.40.50.10130:FF:000003">
    <property type="entry name" value="Crossover junction endonuclease MUS81"/>
    <property type="match status" value="1"/>
</dbReference>
<feature type="region of interest" description="Disordered" evidence="15">
    <location>
        <begin position="87"/>
        <end position="124"/>
    </location>
</feature>
<dbReference type="EMBL" id="ML119684">
    <property type="protein sequence ID" value="RPA80826.1"/>
    <property type="molecule type" value="Genomic_DNA"/>
</dbReference>
<feature type="compositionally biased region" description="Polar residues" evidence="15">
    <location>
        <begin position="346"/>
        <end position="362"/>
    </location>
</feature>
<evidence type="ECO:0000256" key="9">
    <source>
        <dbReference type="ARBA" id="ARBA00022842"/>
    </source>
</evidence>
<evidence type="ECO:0000256" key="13">
    <source>
        <dbReference type="ARBA" id="ARBA00023254"/>
    </source>
</evidence>
<proteinExistence type="inferred from homology"/>
<accession>A0A3N4I5X8</accession>
<feature type="compositionally biased region" description="Basic and acidic residues" evidence="15">
    <location>
        <begin position="270"/>
        <end position="289"/>
    </location>
</feature>
<dbReference type="InterPro" id="IPR010996">
    <property type="entry name" value="HHH_MUS81"/>
</dbReference>
<dbReference type="PANTHER" id="PTHR13451:SF0">
    <property type="entry name" value="CROSSOVER JUNCTION ENDONUCLEASE MUS81"/>
    <property type="match status" value="1"/>
</dbReference>
<dbReference type="GO" id="GO:0048476">
    <property type="term" value="C:Holliday junction resolvase complex"/>
    <property type="evidence" value="ECO:0007669"/>
    <property type="project" value="UniProtKB-UniRule"/>
</dbReference>
<name>A0A3N4I5X8_ASCIM</name>
<dbReference type="GO" id="GO:0046872">
    <property type="term" value="F:metal ion binding"/>
    <property type="evidence" value="ECO:0007669"/>
    <property type="project" value="UniProtKB-UniRule"/>
</dbReference>
<dbReference type="Proteomes" id="UP000275078">
    <property type="component" value="Unassembled WGS sequence"/>
</dbReference>
<comment type="subunit">
    <text evidence="14">Interacts with EME1.</text>
</comment>
<dbReference type="InterPro" id="IPR036388">
    <property type="entry name" value="WH-like_DNA-bd_sf"/>
</dbReference>
<dbReference type="Pfam" id="PF21136">
    <property type="entry name" value="WHD_MUS81"/>
    <property type="match status" value="1"/>
</dbReference>
<dbReference type="InterPro" id="IPR047417">
    <property type="entry name" value="WHD_MUS81"/>
</dbReference>
<evidence type="ECO:0000259" key="16">
    <source>
        <dbReference type="SMART" id="SM00891"/>
    </source>
</evidence>
<evidence type="ECO:0000313" key="17">
    <source>
        <dbReference type="EMBL" id="RPA80826.1"/>
    </source>
</evidence>
<keyword evidence="18" id="KW-1185">Reference proteome</keyword>
<dbReference type="InterPro" id="IPR011335">
    <property type="entry name" value="Restrct_endonuc-II-like"/>
</dbReference>
<dbReference type="STRING" id="1160509.A0A3N4I5X8"/>
<evidence type="ECO:0000256" key="12">
    <source>
        <dbReference type="ARBA" id="ARBA00023242"/>
    </source>
</evidence>
<comment type="similarity">
    <text evidence="3 14">Belongs to the XPF family.</text>
</comment>
<keyword evidence="4 14" id="KW-0540">Nuclease</keyword>
<dbReference type="GO" id="GO:0048257">
    <property type="term" value="F:3'-flap endonuclease activity"/>
    <property type="evidence" value="ECO:0007669"/>
    <property type="project" value="TreeGrafter"/>
</dbReference>
<dbReference type="Pfam" id="PF02732">
    <property type="entry name" value="ERCC4"/>
    <property type="match status" value="1"/>
</dbReference>
<dbReference type="CDD" id="cd20074">
    <property type="entry name" value="XPF_nuclease_Mus81"/>
    <property type="match status" value="1"/>
</dbReference>
<dbReference type="GO" id="GO:0005634">
    <property type="term" value="C:nucleus"/>
    <property type="evidence" value="ECO:0007669"/>
    <property type="project" value="UniProtKB-SubCell"/>
</dbReference>
<comment type="function">
    <text evidence="14">Interacts with EME1 to form a DNA structure-specific endonuclease with substrate preference for branched DNA structures with a 5'-end at the branch nick. Typical substrates include 3'-flap structures, D-loops, replication forks and nicked Holliday junctions. May be required in mitosis for the processing of stalled or collapsed replication fork intermediates. May be required in meiosis for the repair of meiosis-specific double strand breaks subsequent to single-end invasion (SEI).</text>
</comment>